<reference evidence="2 3" key="1">
    <citation type="journal article" date="2013" name="Genome Biol.">
        <title>Genome of Acanthamoeba castellanii highlights extensive lateral gene transfer and early evolution of tyrosine kinase signaling.</title>
        <authorList>
            <person name="Clarke M."/>
            <person name="Lohan A.J."/>
            <person name="Liu B."/>
            <person name="Lagkouvardos I."/>
            <person name="Roy S."/>
            <person name="Zafar N."/>
            <person name="Bertelli C."/>
            <person name="Schilde C."/>
            <person name="Kianianmomeni A."/>
            <person name="Burglin T.R."/>
            <person name="Frech C."/>
            <person name="Turcotte B."/>
            <person name="Kopec K.O."/>
            <person name="Synnott J.M."/>
            <person name="Choo C."/>
            <person name="Paponov I."/>
            <person name="Finkler A."/>
            <person name="Soon Heng Tan C."/>
            <person name="Hutchins A.P."/>
            <person name="Weinmeier T."/>
            <person name="Rattei T."/>
            <person name="Chu J.S."/>
            <person name="Gimenez G."/>
            <person name="Irimia M."/>
            <person name="Rigden D.J."/>
            <person name="Fitzpatrick D.A."/>
            <person name="Lorenzo-Morales J."/>
            <person name="Bateman A."/>
            <person name="Chiu C.H."/>
            <person name="Tang P."/>
            <person name="Hegemann P."/>
            <person name="Fromm H."/>
            <person name="Raoult D."/>
            <person name="Greub G."/>
            <person name="Miranda-Saavedra D."/>
            <person name="Chen N."/>
            <person name="Nash P."/>
            <person name="Ginger M.L."/>
            <person name="Horn M."/>
            <person name="Schaap P."/>
            <person name="Caler L."/>
            <person name="Loftus B."/>
        </authorList>
    </citation>
    <scope>NUCLEOTIDE SEQUENCE [LARGE SCALE GENOMIC DNA]</scope>
    <source>
        <strain evidence="2 3">Neff</strain>
    </source>
</reference>
<proteinExistence type="predicted"/>
<evidence type="ECO:0000313" key="2">
    <source>
        <dbReference type="EMBL" id="ELR13288.1"/>
    </source>
</evidence>
<feature type="compositionally biased region" description="Basic residues" evidence="1">
    <location>
        <begin position="318"/>
        <end position="352"/>
    </location>
</feature>
<feature type="compositionally biased region" description="Low complexity" evidence="1">
    <location>
        <begin position="122"/>
        <end position="148"/>
    </location>
</feature>
<feature type="compositionally biased region" description="Gly residues" evidence="1">
    <location>
        <begin position="108"/>
        <end position="120"/>
    </location>
</feature>
<feature type="region of interest" description="Disordered" evidence="1">
    <location>
        <begin position="1"/>
        <end position="194"/>
    </location>
</feature>
<dbReference type="GeneID" id="14913870"/>
<feature type="compositionally biased region" description="Pro residues" evidence="1">
    <location>
        <begin position="149"/>
        <end position="162"/>
    </location>
</feature>
<dbReference type="VEuPathDB" id="AmoebaDB:ACA1_237810"/>
<protein>
    <submittedName>
        <fullName evidence="2">Uncharacterized protein</fullName>
    </submittedName>
</protein>
<feature type="compositionally biased region" description="Basic residues" evidence="1">
    <location>
        <begin position="1"/>
        <end position="15"/>
    </location>
</feature>
<feature type="compositionally biased region" description="Pro residues" evidence="1">
    <location>
        <begin position="180"/>
        <end position="189"/>
    </location>
</feature>
<dbReference type="KEGG" id="acan:ACA1_237810"/>
<feature type="region of interest" description="Disordered" evidence="1">
    <location>
        <begin position="303"/>
        <end position="360"/>
    </location>
</feature>
<accession>L8GKM7</accession>
<feature type="compositionally biased region" description="Low complexity" evidence="1">
    <location>
        <begin position="95"/>
        <end position="105"/>
    </location>
</feature>
<feature type="compositionally biased region" description="Basic residues" evidence="1">
    <location>
        <begin position="163"/>
        <end position="179"/>
    </location>
</feature>
<sequence length="360" mass="37607">MMKKGTRRRSGTGKRKREEGQAASVVPGKEAAAEGSQTSTTTSTSSRGGGGRGTGRGRGGGGGGGGGAGGGGRRGYEAGAGWPHLGRGGGGGRAGDANRGAVPRARGGHLGTRHAGGGWHGAYQAEPAAFQAAAHRGGHAGAARRPAPAGRPPGPRGGPPLPRPRRGRSPARPRLRPRPRPAPPRPPRQTPNAAVFRHHDFVAPQAGARHRTERLPLRSHRQIPASRHPQPAVHVHASAHQGLLSGLPPAHVPRRAGPRAAGVARADHRVRLHVQCGAAARRDVAAARRPLCASPFAHRAEPTQPIPAAVQEPDRACARRHRRRVARLGHPHRGSGHQLRRARRSQGLHPPKRRGEAAYD</sequence>
<evidence type="ECO:0000256" key="1">
    <source>
        <dbReference type="SAM" id="MobiDB-lite"/>
    </source>
</evidence>
<dbReference type="EMBL" id="KB008093">
    <property type="protein sequence ID" value="ELR13288.1"/>
    <property type="molecule type" value="Genomic_DNA"/>
</dbReference>
<evidence type="ECO:0000313" key="3">
    <source>
        <dbReference type="Proteomes" id="UP000011083"/>
    </source>
</evidence>
<dbReference type="OMA" id="CASPFAH"/>
<dbReference type="Proteomes" id="UP000011083">
    <property type="component" value="Unassembled WGS sequence"/>
</dbReference>
<feature type="compositionally biased region" description="Gly residues" evidence="1">
    <location>
        <begin position="47"/>
        <end position="73"/>
    </location>
</feature>
<organism evidence="2 3">
    <name type="scientific">Acanthamoeba castellanii (strain ATCC 30010 / Neff)</name>
    <dbReference type="NCBI Taxonomy" id="1257118"/>
    <lineage>
        <taxon>Eukaryota</taxon>
        <taxon>Amoebozoa</taxon>
        <taxon>Discosea</taxon>
        <taxon>Longamoebia</taxon>
        <taxon>Centramoebida</taxon>
        <taxon>Acanthamoebidae</taxon>
        <taxon>Acanthamoeba</taxon>
    </lineage>
</organism>
<gene>
    <name evidence="2" type="ORF">ACA1_237810</name>
</gene>
<dbReference type="AlphaFoldDB" id="L8GKM7"/>
<dbReference type="RefSeq" id="XP_004335301.1">
    <property type="nucleotide sequence ID" value="XM_004335253.1"/>
</dbReference>
<name>L8GKM7_ACACF</name>
<feature type="compositionally biased region" description="Low complexity" evidence="1">
    <location>
        <begin position="33"/>
        <end position="46"/>
    </location>
</feature>
<keyword evidence="3" id="KW-1185">Reference proteome</keyword>